<dbReference type="InterPro" id="IPR036388">
    <property type="entry name" value="WH-like_DNA-bd_sf"/>
</dbReference>
<evidence type="ECO:0000259" key="1">
    <source>
        <dbReference type="PROSITE" id="PS50995"/>
    </source>
</evidence>
<dbReference type="PRINTS" id="PR00598">
    <property type="entry name" value="HTHMARR"/>
</dbReference>
<sequence length="147" mass="16507">MEIVTLIKRCASLLDRAVEPLVEGAPLTLQELDFLVPLRYEEEPVIARRLAEDLGLTQAAVSKALAKLERRRLIERAPNPADRRASLVTITEEGKRLMDSLFPRRLTVEAEMFHALGGARAEVLEALERLAEVMGDHVEKTAGDRRR</sequence>
<protein>
    <submittedName>
        <fullName evidence="2">MarR family transcriptional regulator</fullName>
    </submittedName>
</protein>
<dbReference type="InterPro" id="IPR039422">
    <property type="entry name" value="MarR/SlyA-like"/>
</dbReference>
<dbReference type="Gene3D" id="1.10.10.10">
    <property type="entry name" value="Winged helix-like DNA-binding domain superfamily/Winged helix DNA-binding domain"/>
    <property type="match status" value="1"/>
</dbReference>
<proteinExistence type="predicted"/>
<gene>
    <name evidence="2" type="ORF">CK936_33530</name>
</gene>
<organism evidence="2 3">
    <name type="scientific">Streptomyces albireticuli</name>
    <dbReference type="NCBI Taxonomy" id="1940"/>
    <lineage>
        <taxon>Bacteria</taxon>
        <taxon>Bacillati</taxon>
        <taxon>Actinomycetota</taxon>
        <taxon>Actinomycetes</taxon>
        <taxon>Kitasatosporales</taxon>
        <taxon>Streptomycetaceae</taxon>
        <taxon>Streptomyces</taxon>
    </lineage>
</organism>
<dbReference type="InterPro" id="IPR036390">
    <property type="entry name" value="WH_DNA-bd_sf"/>
</dbReference>
<dbReference type="PANTHER" id="PTHR33164">
    <property type="entry name" value="TRANSCRIPTIONAL REGULATOR, MARR FAMILY"/>
    <property type="match status" value="1"/>
</dbReference>
<dbReference type="AlphaFoldDB" id="A0A2A2CWY1"/>
<dbReference type="Proteomes" id="UP000218944">
    <property type="component" value="Unassembled WGS sequence"/>
</dbReference>
<comment type="caution">
    <text evidence="2">The sequence shown here is derived from an EMBL/GenBank/DDBJ whole genome shotgun (WGS) entry which is preliminary data.</text>
</comment>
<dbReference type="GO" id="GO:0006950">
    <property type="term" value="P:response to stress"/>
    <property type="evidence" value="ECO:0007669"/>
    <property type="project" value="TreeGrafter"/>
</dbReference>
<accession>A0A2A2CWY1</accession>
<dbReference type="PANTHER" id="PTHR33164:SF43">
    <property type="entry name" value="HTH-TYPE TRANSCRIPTIONAL REPRESSOR YETL"/>
    <property type="match status" value="1"/>
</dbReference>
<name>A0A2A2CWY1_9ACTN</name>
<dbReference type="SUPFAM" id="SSF46785">
    <property type="entry name" value="Winged helix' DNA-binding domain"/>
    <property type="match status" value="1"/>
</dbReference>
<reference evidence="2 3" key="1">
    <citation type="submission" date="2017-08" db="EMBL/GenBank/DDBJ databases">
        <title>Genome sequence of Streptomyces albireticuli NRRL B-1670.</title>
        <authorList>
            <person name="Graham D.E."/>
            <person name="Mahan K.M."/>
            <person name="Klingeman D.M."/>
            <person name="Hettich R.L."/>
            <person name="Parry R.J."/>
            <person name="Spain J.C."/>
        </authorList>
    </citation>
    <scope>NUCLEOTIDE SEQUENCE [LARGE SCALE GENOMIC DNA]</scope>
    <source>
        <strain evidence="2 3">NRRL B-1670</strain>
    </source>
</reference>
<dbReference type="Pfam" id="PF12802">
    <property type="entry name" value="MarR_2"/>
    <property type="match status" value="1"/>
</dbReference>
<keyword evidence="3" id="KW-1185">Reference proteome</keyword>
<dbReference type="EMBL" id="NSJV01000637">
    <property type="protein sequence ID" value="PAU44708.1"/>
    <property type="molecule type" value="Genomic_DNA"/>
</dbReference>
<dbReference type="GO" id="GO:0003700">
    <property type="term" value="F:DNA-binding transcription factor activity"/>
    <property type="evidence" value="ECO:0007669"/>
    <property type="project" value="InterPro"/>
</dbReference>
<evidence type="ECO:0000313" key="3">
    <source>
        <dbReference type="Proteomes" id="UP000218944"/>
    </source>
</evidence>
<evidence type="ECO:0000313" key="2">
    <source>
        <dbReference type="EMBL" id="PAU44708.1"/>
    </source>
</evidence>
<dbReference type="RefSeq" id="WP_095584712.1">
    <property type="nucleotide sequence ID" value="NZ_JAJQQS010000010.1"/>
</dbReference>
<dbReference type="InterPro" id="IPR000835">
    <property type="entry name" value="HTH_MarR-typ"/>
</dbReference>
<dbReference type="PROSITE" id="PS50995">
    <property type="entry name" value="HTH_MARR_2"/>
    <property type="match status" value="1"/>
</dbReference>
<dbReference type="SMART" id="SM00347">
    <property type="entry name" value="HTH_MARR"/>
    <property type="match status" value="1"/>
</dbReference>
<feature type="domain" description="HTH marR-type" evidence="1">
    <location>
        <begin position="1"/>
        <end position="135"/>
    </location>
</feature>